<proteinExistence type="inferred from homology"/>
<dbReference type="AlphaFoldDB" id="A0AA38R6U4"/>
<keyword evidence="10 16" id="KW-0833">Ubl conjugation pathway</keyword>
<protein>
    <recommendedName>
        <fullName evidence="16">Pre-mRNA-processing factor 19</fullName>
        <ecNumber evidence="16">2.3.2.27</ecNumber>
    </recommendedName>
</protein>
<keyword evidence="9 16" id="KW-0227">DNA damage</keyword>
<feature type="domain" description="U-box" evidence="17">
    <location>
        <begin position="1"/>
        <end position="70"/>
    </location>
</feature>
<evidence type="ECO:0000259" key="17">
    <source>
        <dbReference type="PROSITE" id="PS51698"/>
    </source>
</evidence>
<evidence type="ECO:0000256" key="7">
    <source>
        <dbReference type="ARBA" id="ARBA00022728"/>
    </source>
</evidence>
<dbReference type="GO" id="GO:0061630">
    <property type="term" value="F:ubiquitin protein ligase activity"/>
    <property type="evidence" value="ECO:0007669"/>
    <property type="project" value="UniProtKB-UniRule"/>
</dbReference>
<dbReference type="SMART" id="SM00320">
    <property type="entry name" value="WD40"/>
    <property type="match status" value="4"/>
</dbReference>
<dbReference type="InterPro" id="IPR013083">
    <property type="entry name" value="Znf_RING/FYVE/PHD"/>
</dbReference>
<keyword evidence="5 16" id="KW-0507">mRNA processing</keyword>
<evidence type="ECO:0000256" key="4">
    <source>
        <dbReference type="ARBA" id="ARBA00022574"/>
    </source>
</evidence>
<dbReference type="Gene3D" id="2.130.10.10">
    <property type="entry name" value="YVTN repeat-like/Quinoprotein amine dehydrogenase"/>
    <property type="match status" value="1"/>
</dbReference>
<evidence type="ECO:0000313" key="18">
    <source>
        <dbReference type="EMBL" id="KAJ9136947.1"/>
    </source>
</evidence>
<evidence type="ECO:0000256" key="3">
    <source>
        <dbReference type="ARBA" id="ARBA00006388"/>
    </source>
</evidence>
<dbReference type="GO" id="GO:0000398">
    <property type="term" value="P:mRNA splicing, via spliceosome"/>
    <property type="evidence" value="ECO:0007669"/>
    <property type="project" value="InterPro"/>
</dbReference>
<evidence type="ECO:0000256" key="16">
    <source>
        <dbReference type="RuleBase" id="RU367101"/>
    </source>
</evidence>
<keyword evidence="4 15" id="KW-0853">WD repeat</keyword>
<dbReference type="Proteomes" id="UP001174691">
    <property type="component" value="Unassembled WGS sequence"/>
</dbReference>
<comment type="subcellular location">
    <subcellularLocation>
        <location evidence="1 16">Nucleus</location>
    </subcellularLocation>
</comment>
<comment type="caution">
    <text evidence="18">The sequence shown here is derived from an EMBL/GenBank/DDBJ whole genome shotgun (WGS) entry which is preliminary data.</text>
</comment>
<keyword evidence="7 16" id="KW-0747">Spliceosome</keyword>
<evidence type="ECO:0000256" key="12">
    <source>
        <dbReference type="ARBA" id="ARBA00023187"/>
    </source>
</evidence>
<dbReference type="PROSITE" id="PS51698">
    <property type="entry name" value="U_BOX"/>
    <property type="match status" value="1"/>
</dbReference>
<dbReference type="GO" id="GO:0071006">
    <property type="term" value="C:U2-type catalytic step 1 spliceosome"/>
    <property type="evidence" value="ECO:0007669"/>
    <property type="project" value="TreeGrafter"/>
</dbReference>
<sequence length="490" mass="54223">MLCAISGEAPEEPVVSKKSGAVFEKRLIEKYVEENGKDPVSGEELDLEDLLPIRSARTVRPRPPTLTSIPALLSQFQNEWDSLAIETYNLREQLARTREELATALYQHDAAVRVIARLTKERDQARSALARIGEEHSNSDSWESVHTLNDDAKMAAYPEPVPKYAGEIMNKTLQKLSTLRRKRTISDDWSTPDDVATFQLARKSDSTVTEASALAMAPFFSVVAGRTGGIAVYTNESGSMAHHFDAECPITQVTTHGLHIVVGTATGEVRVLKTDGTELARWAKHTAPVVGLAMHPSSQFVVSVSQDRSYVYYDLFSSRAVYQGFIDADPTTCAIHPDGNLFAVGTRDGKIRVYGLVEGKELAWYEYGPEQPISTITFSENGYWFLAGSNATPRVAIYDLRKKDSPMVGELVVNGDVRCLELDRSGLFLAIATSTNVMVYHYLKSEKRWQEVLEYKEQAQALHWGDKAKSLVILDDQGGLSMAGSKPWSA</sequence>
<comment type="function">
    <text evidence="16">Ubiquitin-protein ligase which is mainly involved pre-mRNA splicing and DNA repair. Required for pre-mRNA splicing as component of the spliceosome.</text>
</comment>
<dbReference type="InterPro" id="IPR036322">
    <property type="entry name" value="WD40_repeat_dom_sf"/>
</dbReference>
<gene>
    <name evidence="18" type="ORF">NKR19_g8403</name>
</gene>
<dbReference type="Pfam" id="PF00400">
    <property type="entry name" value="WD40"/>
    <property type="match status" value="1"/>
</dbReference>
<dbReference type="InterPro" id="IPR001680">
    <property type="entry name" value="WD40_rpt"/>
</dbReference>
<dbReference type="InterPro" id="IPR038959">
    <property type="entry name" value="Prp19"/>
</dbReference>
<keyword evidence="14 16" id="KW-0539">Nucleus</keyword>
<evidence type="ECO:0000256" key="10">
    <source>
        <dbReference type="ARBA" id="ARBA00022786"/>
    </source>
</evidence>
<dbReference type="PANTHER" id="PTHR43995">
    <property type="entry name" value="PRE-MRNA-PROCESSING FACTOR 19"/>
    <property type="match status" value="1"/>
</dbReference>
<keyword evidence="19" id="KW-1185">Reference proteome</keyword>
<dbReference type="SUPFAM" id="SSF57850">
    <property type="entry name" value="RING/U-box"/>
    <property type="match status" value="1"/>
</dbReference>
<dbReference type="GO" id="GO:0003755">
    <property type="term" value="F:peptidyl-prolyl cis-trans isomerase activity"/>
    <property type="evidence" value="ECO:0007669"/>
    <property type="project" value="UniProtKB-KW"/>
</dbReference>
<keyword evidence="11" id="KW-0413">Isomerase</keyword>
<organism evidence="18 19">
    <name type="scientific">Coniochaeta hoffmannii</name>
    <dbReference type="NCBI Taxonomy" id="91930"/>
    <lineage>
        <taxon>Eukaryota</taxon>
        <taxon>Fungi</taxon>
        <taxon>Dikarya</taxon>
        <taxon>Ascomycota</taxon>
        <taxon>Pezizomycotina</taxon>
        <taxon>Sordariomycetes</taxon>
        <taxon>Sordariomycetidae</taxon>
        <taxon>Coniochaetales</taxon>
        <taxon>Coniochaetaceae</taxon>
        <taxon>Coniochaeta</taxon>
    </lineage>
</organism>
<dbReference type="InterPro" id="IPR055340">
    <property type="entry name" value="RING-Ubox_PRP19"/>
</dbReference>
<dbReference type="SMART" id="SM00504">
    <property type="entry name" value="Ubox"/>
    <property type="match status" value="1"/>
</dbReference>
<dbReference type="EC" id="2.3.2.27" evidence="16"/>
<dbReference type="GO" id="GO:0006281">
    <property type="term" value="P:DNA repair"/>
    <property type="evidence" value="ECO:0007669"/>
    <property type="project" value="UniProtKB-KW"/>
</dbReference>
<keyword evidence="11" id="KW-0697">Rotamase</keyword>
<accession>A0AA38R6U4</accession>
<evidence type="ECO:0000256" key="6">
    <source>
        <dbReference type="ARBA" id="ARBA00022679"/>
    </source>
</evidence>
<dbReference type="InterPro" id="IPR013915">
    <property type="entry name" value="Prp19_cc"/>
</dbReference>
<dbReference type="InterPro" id="IPR056454">
    <property type="entry name" value="Beta-prop_IP5PC_F"/>
</dbReference>
<keyword evidence="13 16" id="KW-0234">DNA repair</keyword>
<dbReference type="Pfam" id="PF23754">
    <property type="entry name" value="Beta-prop_IP5PC_F"/>
    <property type="match status" value="1"/>
</dbReference>
<dbReference type="InterPro" id="IPR015943">
    <property type="entry name" value="WD40/YVTN_repeat-like_dom_sf"/>
</dbReference>
<evidence type="ECO:0000313" key="19">
    <source>
        <dbReference type="Proteomes" id="UP001174691"/>
    </source>
</evidence>
<reference evidence="18" key="1">
    <citation type="submission" date="2022-07" db="EMBL/GenBank/DDBJ databases">
        <title>Fungi with potential for degradation of polypropylene.</title>
        <authorList>
            <person name="Gostincar C."/>
        </authorList>
    </citation>
    <scope>NUCLEOTIDE SEQUENCE</scope>
    <source>
        <strain evidence="18">EXF-13287</strain>
    </source>
</reference>
<evidence type="ECO:0000256" key="14">
    <source>
        <dbReference type="ARBA" id="ARBA00023242"/>
    </source>
</evidence>
<dbReference type="GO" id="GO:0005737">
    <property type="term" value="C:cytoplasm"/>
    <property type="evidence" value="ECO:0007669"/>
    <property type="project" value="TreeGrafter"/>
</dbReference>
<feature type="repeat" description="WD" evidence="15">
    <location>
        <begin position="282"/>
        <end position="323"/>
    </location>
</feature>
<dbReference type="PROSITE" id="PS50082">
    <property type="entry name" value="WD_REPEATS_2"/>
    <property type="match status" value="1"/>
</dbReference>
<evidence type="ECO:0000256" key="15">
    <source>
        <dbReference type="PROSITE-ProRule" id="PRU00221"/>
    </source>
</evidence>
<evidence type="ECO:0000256" key="1">
    <source>
        <dbReference type="ARBA" id="ARBA00004123"/>
    </source>
</evidence>
<dbReference type="EMBL" id="JANBVN010000168">
    <property type="protein sequence ID" value="KAJ9136947.1"/>
    <property type="molecule type" value="Genomic_DNA"/>
</dbReference>
<dbReference type="FunFam" id="3.30.40.10:FF:000027">
    <property type="entry name" value="Pre-mRNA-processing factor 19, putative"/>
    <property type="match status" value="1"/>
</dbReference>
<name>A0AA38R6U4_9PEZI</name>
<keyword evidence="8" id="KW-0677">Repeat</keyword>
<evidence type="ECO:0000256" key="11">
    <source>
        <dbReference type="ARBA" id="ARBA00023110"/>
    </source>
</evidence>
<dbReference type="Pfam" id="PF08606">
    <property type="entry name" value="Prp19"/>
    <property type="match status" value="1"/>
</dbReference>
<comment type="pathway">
    <text evidence="2 16">Protein modification; protein ubiquitination.</text>
</comment>
<evidence type="ECO:0000256" key="9">
    <source>
        <dbReference type="ARBA" id="ARBA00022763"/>
    </source>
</evidence>
<comment type="similarity">
    <text evidence="3 16">Belongs to the WD repeat PRP19 family.</text>
</comment>
<dbReference type="InterPro" id="IPR003613">
    <property type="entry name" value="Ubox_domain"/>
</dbReference>
<dbReference type="GO" id="GO:0070534">
    <property type="term" value="P:protein K63-linked ubiquitination"/>
    <property type="evidence" value="ECO:0007669"/>
    <property type="project" value="UniProtKB-UniRule"/>
</dbReference>
<dbReference type="CDD" id="cd16656">
    <property type="entry name" value="RING-Ubox_PRP19"/>
    <property type="match status" value="1"/>
</dbReference>
<evidence type="ECO:0000256" key="13">
    <source>
        <dbReference type="ARBA" id="ARBA00023204"/>
    </source>
</evidence>
<evidence type="ECO:0000256" key="5">
    <source>
        <dbReference type="ARBA" id="ARBA00022664"/>
    </source>
</evidence>
<comment type="catalytic activity">
    <reaction evidence="16">
        <text>S-ubiquitinyl-[E2 ubiquitin-conjugating enzyme]-L-cysteine + [acceptor protein]-L-lysine = [E2 ubiquitin-conjugating enzyme]-L-cysteine + N(6)-ubiquitinyl-[acceptor protein]-L-lysine.</text>
        <dbReference type="EC" id="2.3.2.27"/>
    </reaction>
</comment>
<dbReference type="PANTHER" id="PTHR43995:SF1">
    <property type="entry name" value="PRE-MRNA-PROCESSING FACTOR 19"/>
    <property type="match status" value="1"/>
</dbReference>
<dbReference type="SUPFAM" id="SSF50978">
    <property type="entry name" value="WD40 repeat-like"/>
    <property type="match status" value="1"/>
</dbReference>
<keyword evidence="12 16" id="KW-0508">mRNA splicing</keyword>
<evidence type="ECO:0000256" key="2">
    <source>
        <dbReference type="ARBA" id="ARBA00004906"/>
    </source>
</evidence>
<dbReference type="Gene3D" id="3.30.40.10">
    <property type="entry name" value="Zinc/RING finger domain, C3HC4 (zinc finger)"/>
    <property type="match status" value="1"/>
</dbReference>
<comment type="subunit">
    <text evidence="16">Homotetramer.</text>
</comment>
<evidence type="ECO:0000256" key="8">
    <source>
        <dbReference type="ARBA" id="ARBA00022737"/>
    </source>
</evidence>
<dbReference type="GO" id="GO:0000974">
    <property type="term" value="C:Prp19 complex"/>
    <property type="evidence" value="ECO:0007669"/>
    <property type="project" value="UniProtKB-UniRule"/>
</dbReference>
<keyword evidence="6 16" id="KW-0808">Transferase</keyword>